<dbReference type="VEuPathDB" id="TriTrypDB:LpyrH10_10_0780"/>
<organism evidence="1 2">
    <name type="scientific">Leptomonas pyrrhocoris</name>
    <name type="common">Firebug parasite</name>
    <dbReference type="NCBI Taxonomy" id="157538"/>
    <lineage>
        <taxon>Eukaryota</taxon>
        <taxon>Discoba</taxon>
        <taxon>Euglenozoa</taxon>
        <taxon>Kinetoplastea</taxon>
        <taxon>Metakinetoplastina</taxon>
        <taxon>Trypanosomatida</taxon>
        <taxon>Trypanosomatidae</taxon>
        <taxon>Leishmaniinae</taxon>
        <taxon>Leptomonas</taxon>
    </lineage>
</organism>
<dbReference type="RefSeq" id="XP_015657916.1">
    <property type="nucleotide sequence ID" value="XM_015803274.1"/>
</dbReference>
<evidence type="ECO:0000313" key="1">
    <source>
        <dbReference type="EMBL" id="KPA79477.1"/>
    </source>
</evidence>
<dbReference type="AlphaFoldDB" id="A0A0M9G060"/>
<accession>A0A0M9G060</accession>
<dbReference type="GeneID" id="26905599"/>
<gene>
    <name evidence="1" type="ORF">ABB37_05309</name>
</gene>
<keyword evidence="2" id="KW-1185">Reference proteome</keyword>
<comment type="caution">
    <text evidence="1">The sequence shown here is derived from an EMBL/GenBank/DDBJ whole genome shotgun (WGS) entry which is preliminary data.</text>
</comment>
<sequence length="101" mass="11207">MEKSSLLLLSLLLSFRIAFVFVSINAASVFFSFFFSPVVVCVCVALDKYCLLKSIFPVTFVFFSVLSLCVSRCCVRLSDAGGGVVTHQIKEGKRKQKAKRL</sequence>
<proteinExistence type="predicted"/>
<protein>
    <submittedName>
        <fullName evidence="1">Uncharacterized protein</fullName>
    </submittedName>
</protein>
<name>A0A0M9G060_LEPPY</name>
<dbReference type="EMBL" id="LGTL01000010">
    <property type="protein sequence ID" value="KPA79477.1"/>
    <property type="molecule type" value="Genomic_DNA"/>
</dbReference>
<reference evidence="1 2" key="1">
    <citation type="submission" date="2015-07" db="EMBL/GenBank/DDBJ databases">
        <title>High-quality genome of monoxenous trypanosomatid Leptomonas pyrrhocoris.</title>
        <authorList>
            <person name="Flegontov P."/>
            <person name="Butenko A."/>
            <person name="Firsov S."/>
            <person name="Vlcek C."/>
            <person name="Logacheva M.D."/>
            <person name="Field M."/>
            <person name="Filatov D."/>
            <person name="Flegontova O."/>
            <person name="Gerasimov E."/>
            <person name="Jackson A.P."/>
            <person name="Kelly S."/>
            <person name="Opperdoes F."/>
            <person name="O'Reilly A."/>
            <person name="Votypka J."/>
            <person name="Yurchenko V."/>
            <person name="Lukes J."/>
        </authorList>
    </citation>
    <scope>NUCLEOTIDE SEQUENCE [LARGE SCALE GENOMIC DNA]</scope>
    <source>
        <strain evidence="1">H10</strain>
    </source>
</reference>
<evidence type="ECO:0000313" key="2">
    <source>
        <dbReference type="Proteomes" id="UP000037923"/>
    </source>
</evidence>
<dbReference type="Proteomes" id="UP000037923">
    <property type="component" value="Unassembled WGS sequence"/>
</dbReference>